<dbReference type="PROSITE" id="PS51202">
    <property type="entry name" value="RCK_C"/>
    <property type="match status" value="1"/>
</dbReference>
<dbReference type="PANTHER" id="PTHR43833:SF7">
    <property type="entry name" value="KTR SYSTEM POTASSIUM UPTAKE PROTEIN C"/>
    <property type="match status" value="1"/>
</dbReference>
<dbReference type="InterPro" id="IPR036721">
    <property type="entry name" value="RCK_C_sf"/>
</dbReference>
<dbReference type="PANTHER" id="PTHR43833">
    <property type="entry name" value="POTASSIUM CHANNEL PROTEIN 2-RELATED-RELATED"/>
    <property type="match status" value="1"/>
</dbReference>
<dbReference type="Pfam" id="PF02254">
    <property type="entry name" value="TrkA_N"/>
    <property type="match status" value="1"/>
</dbReference>
<dbReference type="SUPFAM" id="SSF116726">
    <property type="entry name" value="TrkA C-terminal domain-like"/>
    <property type="match status" value="1"/>
</dbReference>
<sequence>MPAMKHFYILGLGSFGGALARKLKKNGCRVTGVDSSRENVEEIKDDLYEAIIADATDYESLQHLNLKEANGVFISMGEDITPSLLATLHAKELGAKRIIVKGVTKDHGKLLKSLGVERVIFPEAEIAETLADRMTWPNIIDFLPIDPEYSFMEVAVPDAMVGKSLMNLNLRQQFGVWVVGVKDPMTGKLAMFPDGGYSLGLDQLLLVVGKQSSLEQLRNES</sequence>
<reference evidence="3 4" key="1">
    <citation type="submission" date="2018-02" db="EMBL/GenBank/DDBJ databases">
        <title>Comparative genomes isolates from brazilian mangrove.</title>
        <authorList>
            <person name="Araujo J.E."/>
            <person name="Taketani R.G."/>
            <person name="Silva M.C.P."/>
            <person name="Loureco M.V."/>
            <person name="Andreote F.D."/>
        </authorList>
    </citation>
    <scope>NUCLEOTIDE SEQUENCE [LARGE SCALE GENOMIC DNA]</scope>
    <source>
        <strain evidence="3 4">Hex-1 MGV</strain>
    </source>
</reference>
<dbReference type="AlphaFoldDB" id="A0A2S8FKY6"/>
<dbReference type="Proteomes" id="UP000238322">
    <property type="component" value="Unassembled WGS sequence"/>
</dbReference>
<feature type="domain" description="RCK N-terminal" evidence="1">
    <location>
        <begin position="4"/>
        <end position="120"/>
    </location>
</feature>
<dbReference type="Pfam" id="PF02080">
    <property type="entry name" value="TrkA_C"/>
    <property type="match status" value="1"/>
</dbReference>
<dbReference type="OrthoDB" id="9776294at2"/>
<organism evidence="3 4">
    <name type="scientific">Blastopirellula marina</name>
    <dbReference type="NCBI Taxonomy" id="124"/>
    <lineage>
        <taxon>Bacteria</taxon>
        <taxon>Pseudomonadati</taxon>
        <taxon>Planctomycetota</taxon>
        <taxon>Planctomycetia</taxon>
        <taxon>Pirellulales</taxon>
        <taxon>Pirellulaceae</taxon>
        <taxon>Blastopirellula</taxon>
    </lineage>
</organism>
<proteinExistence type="predicted"/>
<evidence type="ECO:0000259" key="1">
    <source>
        <dbReference type="PROSITE" id="PS51201"/>
    </source>
</evidence>
<dbReference type="SUPFAM" id="SSF51735">
    <property type="entry name" value="NAD(P)-binding Rossmann-fold domains"/>
    <property type="match status" value="1"/>
</dbReference>
<feature type="domain" description="RCK C-terminal" evidence="2">
    <location>
        <begin position="137"/>
        <end position="221"/>
    </location>
</feature>
<dbReference type="Gene3D" id="3.40.50.720">
    <property type="entry name" value="NAD(P)-binding Rossmann-like Domain"/>
    <property type="match status" value="1"/>
</dbReference>
<dbReference type="GO" id="GO:0006813">
    <property type="term" value="P:potassium ion transport"/>
    <property type="evidence" value="ECO:0007669"/>
    <property type="project" value="InterPro"/>
</dbReference>
<dbReference type="InterPro" id="IPR003148">
    <property type="entry name" value="RCK_N"/>
</dbReference>
<dbReference type="InterPro" id="IPR006037">
    <property type="entry name" value="RCK_C"/>
</dbReference>
<protein>
    <recommendedName>
        <fullName evidence="5">TrkA family potassium uptake protein</fullName>
    </recommendedName>
</protein>
<dbReference type="GO" id="GO:0008324">
    <property type="term" value="F:monoatomic cation transmembrane transporter activity"/>
    <property type="evidence" value="ECO:0007669"/>
    <property type="project" value="InterPro"/>
</dbReference>
<dbReference type="InterPro" id="IPR036291">
    <property type="entry name" value="NAD(P)-bd_dom_sf"/>
</dbReference>
<comment type="caution">
    <text evidence="3">The sequence shown here is derived from an EMBL/GenBank/DDBJ whole genome shotgun (WGS) entry which is preliminary data.</text>
</comment>
<dbReference type="Gene3D" id="3.30.70.1450">
    <property type="entry name" value="Regulator of K+ conductance, C-terminal domain"/>
    <property type="match status" value="1"/>
</dbReference>
<accession>A0A2S8FKY6</accession>
<evidence type="ECO:0008006" key="5">
    <source>
        <dbReference type="Google" id="ProtNLM"/>
    </source>
</evidence>
<dbReference type="RefSeq" id="WP_105331702.1">
    <property type="nucleotide sequence ID" value="NZ_PUHY01000012.1"/>
</dbReference>
<evidence type="ECO:0000313" key="3">
    <source>
        <dbReference type="EMBL" id="PQO32690.1"/>
    </source>
</evidence>
<dbReference type="EMBL" id="PUHY01000012">
    <property type="protein sequence ID" value="PQO32690.1"/>
    <property type="molecule type" value="Genomic_DNA"/>
</dbReference>
<dbReference type="InterPro" id="IPR050721">
    <property type="entry name" value="Trk_Ktr_HKT_K-transport"/>
</dbReference>
<name>A0A2S8FKY6_9BACT</name>
<evidence type="ECO:0000259" key="2">
    <source>
        <dbReference type="PROSITE" id="PS51202"/>
    </source>
</evidence>
<gene>
    <name evidence="3" type="ORF">C5Y83_21065</name>
</gene>
<dbReference type="PROSITE" id="PS51201">
    <property type="entry name" value="RCK_N"/>
    <property type="match status" value="1"/>
</dbReference>
<evidence type="ECO:0000313" key="4">
    <source>
        <dbReference type="Proteomes" id="UP000238322"/>
    </source>
</evidence>